<keyword evidence="9" id="KW-1185">Reference proteome</keyword>
<dbReference type="GO" id="GO:0003995">
    <property type="term" value="F:acyl-CoA dehydrogenase activity"/>
    <property type="evidence" value="ECO:0007669"/>
    <property type="project" value="TreeGrafter"/>
</dbReference>
<dbReference type="InterPro" id="IPR046373">
    <property type="entry name" value="Acyl-CoA_Oxase/DH_mid-dom_sf"/>
</dbReference>
<accession>A0A8B2NGQ5</accession>
<dbReference type="PANTHER" id="PTHR43884:SF20">
    <property type="entry name" value="ACYL-COA DEHYDROGENASE FADE28"/>
    <property type="match status" value="1"/>
</dbReference>
<evidence type="ECO:0000313" key="9">
    <source>
        <dbReference type="Proteomes" id="UP000249590"/>
    </source>
</evidence>
<comment type="similarity">
    <text evidence="2">Belongs to the acyl-CoA dehydrogenase family.</text>
</comment>
<evidence type="ECO:0000256" key="4">
    <source>
        <dbReference type="ARBA" id="ARBA00022827"/>
    </source>
</evidence>
<dbReference type="CDD" id="cd00567">
    <property type="entry name" value="ACAD"/>
    <property type="match status" value="1"/>
</dbReference>
<evidence type="ECO:0000259" key="7">
    <source>
        <dbReference type="Pfam" id="PF02771"/>
    </source>
</evidence>
<keyword evidence="4" id="KW-0274">FAD</keyword>
<dbReference type="InterPro" id="IPR013786">
    <property type="entry name" value="AcylCoA_DH/ox_N"/>
</dbReference>
<protein>
    <submittedName>
        <fullName evidence="8">Acyl-CoA dehydrogenase</fullName>
    </submittedName>
</protein>
<dbReference type="Gene3D" id="2.40.110.10">
    <property type="entry name" value="Butyryl-CoA Dehydrogenase, subunit A, domain 2"/>
    <property type="match status" value="1"/>
</dbReference>
<keyword evidence="5" id="KW-0560">Oxidoreductase</keyword>
<dbReference type="EMBL" id="QHHQ01000007">
    <property type="protein sequence ID" value="RAH98450.1"/>
    <property type="molecule type" value="Genomic_DNA"/>
</dbReference>
<feature type="domain" description="Acyl-CoA dehydrogenase/oxidase N-terminal" evidence="7">
    <location>
        <begin position="1"/>
        <end position="93"/>
    </location>
</feature>
<keyword evidence="3" id="KW-0285">Flavoprotein</keyword>
<dbReference type="OrthoDB" id="7328575at2"/>
<evidence type="ECO:0000256" key="2">
    <source>
        <dbReference type="ARBA" id="ARBA00009347"/>
    </source>
</evidence>
<evidence type="ECO:0000259" key="6">
    <source>
        <dbReference type="Pfam" id="PF00441"/>
    </source>
</evidence>
<evidence type="ECO:0000256" key="3">
    <source>
        <dbReference type="ARBA" id="ARBA00022630"/>
    </source>
</evidence>
<evidence type="ECO:0000313" key="8">
    <source>
        <dbReference type="EMBL" id="RAH98450.1"/>
    </source>
</evidence>
<dbReference type="InterPro" id="IPR036250">
    <property type="entry name" value="AcylCo_DH-like_C"/>
</dbReference>
<sequence length="367" mass="38179">MLREAARGFLDDAAPVSRLRAMRDDGRTGDPDLWARMVEMGWAGVLVPEAAGGADMGHRAAGILAEEMGRTLAVSPFLSTAVIAATALRLAGGPAAGEALGAIAAGRRTYAVAVDEGRKFAPAATGMTAERSGNGYSLTGTKTFVADGANAARILVVARTSGTPGDAVGLTLFDLERGRAGIAADPGRSIDSLDRATIRFQDVEATGADIVGAQDEALSVLSPALRAGQAALAAEMTGLSAAALHLTIAFMKERRQFDRPIGSFQALQFRAAHLWSDIEMTASTIVNAGRMLDTDPQRATLAVSLAKARATATARLAVSEGVQLHGGVGVTDALDMGFYMKRARVGAEWLGDYGYHAAEVARERGLR</sequence>
<feature type="domain" description="Acyl-CoA dehydrogenase/oxidase C-terminal" evidence="6">
    <location>
        <begin position="224"/>
        <end position="362"/>
    </location>
</feature>
<evidence type="ECO:0000256" key="1">
    <source>
        <dbReference type="ARBA" id="ARBA00001974"/>
    </source>
</evidence>
<dbReference type="GO" id="GO:0050660">
    <property type="term" value="F:flavin adenine dinucleotide binding"/>
    <property type="evidence" value="ECO:0007669"/>
    <property type="project" value="InterPro"/>
</dbReference>
<comment type="caution">
    <text evidence="8">The sequence shown here is derived from an EMBL/GenBank/DDBJ whole genome shotgun (WGS) entry which is preliminary data.</text>
</comment>
<dbReference type="Pfam" id="PF00441">
    <property type="entry name" value="Acyl-CoA_dh_1"/>
    <property type="match status" value="1"/>
</dbReference>
<proteinExistence type="inferred from homology"/>
<dbReference type="Gene3D" id="1.20.140.10">
    <property type="entry name" value="Butyryl-CoA Dehydrogenase, subunit A, domain 3"/>
    <property type="match status" value="1"/>
</dbReference>
<organism evidence="8 9">
    <name type="scientific">Acuticoccus sediminis</name>
    <dbReference type="NCBI Taxonomy" id="2184697"/>
    <lineage>
        <taxon>Bacteria</taxon>
        <taxon>Pseudomonadati</taxon>
        <taxon>Pseudomonadota</taxon>
        <taxon>Alphaproteobacteria</taxon>
        <taxon>Hyphomicrobiales</taxon>
        <taxon>Amorphaceae</taxon>
        <taxon>Acuticoccus</taxon>
    </lineage>
</organism>
<dbReference type="Gene3D" id="1.10.540.10">
    <property type="entry name" value="Acyl-CoA dehydrogenase/oxidase, N-terminal domain"/>
    <property type="match status" value="1"/>
</dbReference>
<dbReference type="PANTHER" id="PTHR43884">
    <property type="entry name" value="ACYL-COA DEHYDROGENASE"/>
    <property type="match status" value="1"/>
</dbReference>
<dbReference type="Pfam" id="PF02771">
    <property type="entry name" value="Acyl-CoA_dh_N"/>
    <property type="match status" value="1"/>
</dbReference>
<evidence type="ECO:0000256" key="5">
    <source>
        <dbReference type="ARBA" id="ARBA00023002"/>
    </source>
</evidence>
<dbReference type="InterPro" id="IPR037069">
    <property type="entry name" value="AcylCoA_DH/ox_N_sf"/>
</dbReference>
<reference evidence="8 9" key="1">
    <citation type="submission" date="2018-05" db="EMBL/GenBank/DDBJ databases">
        <title>Acuticoccus sediminis sp. nov., isolated from deep-sea sediment of Indian Ocean.</title>
        <authorList>
            <person name="Liu X."/>
            <person name="Lai Q."/>
            <person name="Du Y."/>
            <person name="Sun F."/>
            <person name="Zhang X."/>
            <person name="Wang S."/>
            <person name="Shao Z."/>
        </authorList>
    </citation>
    <scope>NUCLEOTIDE SEQUENCE [LARGE SCALE GENOMIC DNA]</scope>
    <source>
        <strain evidence="8 9">PTG4-2</strain>
    </source>
</reference>
<dbReference type="InterPro" id="IPR009100">
    <property type="entry name" value="AcylCoA_DH/oxidase_NM_dom_sf"/>
</dbReference>
<dbReference type="AlphaFoldDB" id="A0A8B2NGQ5"/>
<comment type="cofactor">
    <cofactor evidence="1">
        <name>FAD</name>
        <dbReference type="ChEBI" id="CHEBI:57692"/>
    </cofactor>
</comment>
<gene>
    <name evidence="8" type="ORF">DLJ53_26235</name>
</gene>
<dbReference type="SUPFAM" id="SSF47203">
    <property type="entry name" value="Acyl-CoA dehydrogenase C-terminal domain-like"/>
    <property type="match status" value="1"/>
</dbReference>
<dbReference type="SUPFAM" id="SSF56645">
    <property type="entry name" value="Acyl-CoA dehydrogenase NM domain-like"/>
    <property type="match status" value="1"/>
</dbReference>
<name>A0A8B2NGQ5_9HYPH</name>
<dbReference type="Proteomes" id="UP000249590">
    <property type="component" value="Unassembled WGS sequence"/>
</dbReference>
<dbReference type="InterPro" id="IPR009075">
    <property type="entry name" value="AcylCo_DH/oxidase_C"/>
</dbReference>